<dbReference type="InterPro" id="IPR036770">
    <property type="entry name" value="Ankyrin_rpt-contain_sf"/>
</dbReference>
<gene>
    <name evidence="1" type="ORF">MICPUN_61893</name>
</gene>
<evidence type="ECO:0008006" key="3">
    <source>
        <dbReference type="Google" id="ProtNLM"/>
    </source>
</evidence>
<sequence length="291" mass="31660">MSETASLSGSGGWESVEAALPRSTLSLLERLSEHHKCVFREEVLARLSVKDRLFLARTSHELRAAVLTSGLPIVGDGRRRVTMYRDGVHSIACGPLRVFQYCVAQGCPWLSPHTPELASLAGNVPVLQWAHEMGCPWDRRTSLRAACGTTPSHLACLEYAHAHGCAWDERDFADAAATAPLQTLRYLFDEGCPYDESIAECAAAHGRLDVLETFPSTAKSGGVAVTSAAASHGHLPCLKYAVETLRCDVDERALSQAAAWGHKECVRYLVAARCPGWDAYDEAWSPGSPQW</sequence>
<dbReference type="AlphaFoldDB" id="C1FGY7"/>
<keyword evidence="2" id="KW-1185">Reference proteome</keyword>
<dbReference type="Gene3D" id="1.25.40.20">
    <property type="entry name" value="Ankyrin repeat-containing domain"/>
    <property type="match status" value="1"/>
</dbReference>
<dbReference type="PANTHER" id="PTHR46586:SF3">
    <property type="entry name" value="ANKYRIN REPEAT-CONTAINING PROTEIN"/>
    <property type="match status" value="1"/>
</dbReference>
<accession>C1FGY7</accession>
<organism evidence="1 2">
    <name type="scientific">Micromonas commoda (strain RCC299 / NOUM17 / CCMP2709)</name>
    <name type="common">Picoplanktonic green alga</name>
    <dbReference type="NCBI Taxonomy" id="296587"/>
    <lineage>
        <taxon>Eukaryota</taxon>
        <taxon>Viridiplantae</taxon>
        <taxon>Chlorophyta</taxon>
        <taxon>Mamiellophyceae</taxon>
        <taxon>Mamiellales</taxon>
        <taxon>Mamiellaceae</taxon>
        <taxon>Micromonas</taxon>
    </lineage>
</organism>
<evidence type="ECO:0000313" key="1">
    <source>
        <dbReference type="EMBL" id="ACO69732.1"/>
    </source>
</evidence>
<dbReference type="KEGG" id="mis:MICPUN_61893"/>
<dbReference type="RefSeq" id="XP_002508474.1">
    <property type="nucleotide sequence ID" value="XM_002508428.1"/>
</dbReference>
<dbReference type="Pfam" id="PF13637">
    <property type="entry name" value="Ank_4"/>
    <property type="match status" value="1"/>
</dbReference>
<dbReference type="PANTHER" id="PTHR46586">
    <property type="entry name" value="ANKYRIN REPEAT-CONTAINING PROTEIN"/>
    <property type="match status" value="1"/>
</dbReference>
<evidence type="ECO:0000313" key="2">
    <source>
        <dbReference type="Proteomes" id="UP000002009"/>
    </source>
</evidence>
<dbReference type="InterPro" id="IPR052050">
    <property type="entry name" value="SecEffector_AnkRepeat"/>
</dbReference>
<protein>
    <recommendedName>
        <fullName evidence="3">Ankyrin repeat protein</fullName>
    </recommendedName>
</protein>
<reference evidence="1 2" key="1">
    <citation type="journal article" date="2009" name="Science">
        <title>Green evolution and dynamic adaptations revealed by genomes of the marine picoeukaryotes Micromonas.</title>
        <authorList>
            <person name="Worden A.Z."/>
            <person name="Lee J.H."/>
            <person name="Mock T."/>
            <person name="Rouze P."/>
            <person name="Simmons M.P."/>
            <person name="Aerts A.L."/>
            <person name="Allen A.E."/>
            <person name="Cuvelier M.L."/>
            <person name="Derelle E."/>
            <person name="Everett M.V."/>
            <person name="Foulon E."/>
            <person name="Grimwood J."/>
            <person name="Gundlach H."/>
            <person name="Henrissat B."/>
            <person name="Napoli C."/>
            <person name="McDonald S.M."/>
            <person name="Parker M.S."/>
            <person name="Rombauts S."/>
            <person name="Salamov A."/>
            <person name="Von Dassow P."/>
            <person name="Badger J.H."/>
            <person name="Coutinho P.M."/>
            <person name="Demir E."/>
            <person name="Dubchak I."/>
            <person name="Gentemann C."/>
            <person name="Eikrem W."/>
            <person name="Gready J.E."/>
            <person name="John U."/>
            <person name="Lanier W."/>
            <person name="Lindquist E.A."/>
            <person name="Lucas S."/>
            <person name="Mayer K.F."/>
            <person name="Moreau H."/>
            <person name="Not F."/>
            <person name="Otillar R."/>
            <person name="Panaud O."/>
            <person name="Pangilinan J."/>
            <person name="Paulsen I."/>
            <person name="Piegu B."/>
            <person name="Poliakov A."/>
            <person name="Robbens S."/>
            <person name="Schmutz J."/>
            <person name="Toulza E."/>
            <person name="Wyss T."/>
            <person name="Zelensky A."/>
            <person name="Zhou K."/>
            <person name="Armbrust E.V."/>
            <person name="Bhattacharya D."/>
            <person name="Goodenough U.W."/>
            <person name="Van de Peer Y."/>
            <person name="Grigoriev I.V."/>
        </authorList>
    </citation>
    <scope>NUCLEOTIDE SEQUENCE [LARGE SCALE GENOMIC DNA]</scope>
    <source>
        <strain evidence="2">RCC299 / NOUM17</strain>
    </source>
</reference>
<name>C1FGY7_MICCC</name>
<dbReference type="InParanoid" id="C1FGY7"/>
<dbReference type="InterPro" id="IPR002110">
    <property type="entry name" value="Ankyrin_rpt"/>
</dbReference>
<dbReference type="EMBL" id="CP001576">
    <property type="protein sequence ID" value="ACO69732.1"/>
    <property type="molecule type" value="Genomic_DNA"/>
</dbReference>
<dbReference type="GeneID" id="8247022"/>
<dbReference type="Proteomes" id="UP000002009">
    <property type="component" value="Chromosome 10"/>
</dbReference>
<dbReference type="OrthoDB" id="497540at2759"/>
<proteinExistence type="predicted"/>
<dbReference type="SUPFAM" id="SSF48403">
    <property type="entry name" value="Ankyrin repeat"/>
    <property type="match status" value="1"/>
</dbReference>